<comment type="caution">
    <text evidence="2">The sequence shown here is derived from an EMBL/GenBank/DDBJ whole genome shotgun (WGS) entry which is preliminary data.</text>
</comment>
<accession>A0A1L9QM91</accession>
<dbReference type="InterPro" id="IPR053844">
    <property type="entry name" value="AH_C"/>
</dbReference>
<evidence type="ECO:0000259" key="1">
    <source>
        <dbReference type="Pfam" id="PF21986"/>
    </source>
</evidence>
<dbReference type="InterPro" id="IPR036568">
    <property type="entry name" value="GGCT-like_sf"/>
</dbReference>
<keyword evidence="3" id="KW-1185">Reference proteome</keyword>
<dbReference type="Pfam" id="PF21986">
    <property type="entry name" value="AH_C"/>
    <property type="match status" value="1"/>
</dbReference>
<dbReference type="Proteomes" id="UP000183940">
    <property type="component" value="Unassembled WGS sequence"/>
</dbReference>
<dbReference type="CDD" id="cd06661">
    <property type="entry name" value="GGCT_like"/>
    <property type="match status" value="1"/>
</dbReference>
<dbReference type="Gene3D" id="3.10.490.10">
    <property type="entry name" value="Gamma-glutamyl cyclotransferase-like"/>
    <property type="match status" value="1"/>
</dbReference>
<protein>
    <recommendedName>
        <fullName evidence="1">Allophanate hydrolase C-terminal domain-containing protein</fullName>
    </recommendedName>
</protein>
<organism evidence="2 3">
    <name type="scientific">Roseofilum reptotaenium AO1-A</name>
    <dbReference type="NCBI Taxonomy" id="1925591"/>
    <lineage>
        <taxon>Bacteria</taxon>
        <taxon>Bacillati</taxon>
        <taxon>Cyanobacteriota</taxon>
        <taxon>Cyanophyceae</taxon>
        <taxon>Desertifilales</taxon>
        <taxon>Desertifilaceae</taxon>
        <taxon>Roseofilum</taxon>
    </lineage>
</organism>
<dbReference type="SUPFAM" id="SSF110857">
    <property type="entry name" value="Gamma-glutamyl cyclotransferase-like"/>
    <property type="match status" value="1"/>
</dbReference>
<gene>
    <name evidence="2" type="ORF">BI308_20225</name>
</gene>
<dbReference type="InterPro" id="IPR013024">
    <property type="entry name" value="GGCT-like"/>
</dbReference>
<evidence type="ECO:0000313" key="3">
    <source>
        <dbReference type="Proteomes" id="UP000183940"/>
    </source>
</evidence>
<dbReference type="AlphaFoldDB" id="A0A1L9QM91"/>
<name>A0A1L9QM91_9CYAN</name>
<evidence type="ECO:0000313" key="2">
    <source>
        <dbReference type="EMBL" id="OJJ21929.1"/>
    </source>
</evidence>
<dbReference type="STRING" id="1925591.BI308_20225"/>
<dbReference type="EMBL" id="MLAW01000045">
    <property type="protein sequence ID" value="OJJ21929.1"/>
    <property type="molecule type" value="Genomic_DNA"/>
</dbReference>
<feature type="domain" description="Allophanate hydrolase C-terminal" evidence="1">
    <location>
        <begin position="7"/>
        <end position="124"/>
    </location>
</feature>
<sequence>MVDTKHFFICGSALTGQPDHQNLQGANLICATQTLPLYRLYSVDDLHPGIYEVSEGGISIPGEIYELTIEQYNNLMANEPPGLYEGQIKLEDGSEISAMLYPQKLIESYGWPDISKYGGWAAYKQHLLDPSAPHP</sequence>
<proteinExistence type="predicted"/>
<reference evidence="2" key="1">
    <citation type="submission" date="2016-10" db="EMBL/GenBank/DDBJ databases">
        <title>CRISPR-Cas defence system in Roseofilum reptotaenium: evidence of a bacteriophage-cyanobacterium arms race in the coral black band disease.</title>
        <authorList>
            <person name="Buerger P."/>
            <person name="Wood-Charlson E.M."/>
            <person name="Weynberg K.D."/>
            <person name="Willis B."/>
            <person name="Van Oppen M.J."/>
        </authorList>
    </citation>
    <scope>NUCLEOTIDE SEQUENCE [LARGE SCALE GENOMIC DNA]</scope>
    <source>
        <strain evidence="2">AO1-A</strain>
    </source>
</reference>